<dbReference type="InParanoid" id="G4ZQX9"/>
<evidence type="ECO:0000256" key="1">
    <source>
        <dbReference type="ARBA" id="ARBA00004613"/>
    </source>
</evidence>
<keyword evidence="3 5" id="KW-0964">Secreted</keyword>
<comment type="subcellular location">
    <subcellularLocation>
        <location evidence="1 5">Secreted</location>
    </subcellularLocation>
</comment>
<comment type="domain">
    <text evidence="5">The RxLR-dEER motif acts to carry the protein into the host cell cytoplasm through binding to cell surface phosphatidylinositol-3-phosphate.</text>
</comment>
<dbReference type="Pfam" id="PF16810">
    <property type="entry name" value="RXLR"/>
    <property type="match status" value="1"/>
</dbReference>
<accession>G4ZQX9</accession>
<organism evidence="6 7">
    <name type="scientific">Phytophthora sojae (strain P6497)</name>
    <name type="common">Soybean stem and root rot agent</name>
    <name type="synonym">Phytophthora megasperma f. sp. glycines</name>
    <dbReference type="NCBI Taxonomy" id="1094619"/>
    <lineage>
        <taxon>Eukaryota</taxon>
        <taxon>Sar</taxon>
        <taxon>Stramenopiles</taxon>
        <taxon>Oomycota</taxon>
        <taxon>Peronosporomycetes</taxon>
        <taxon>Peronosporales</taxon>
        <taxon>Peronosporaceae</taxon>
        <taxon>Phytophthora</taxon>
    </lineage>
</organism>
<evidence type="ECO:0000256" key="4">
    <source>
        <dbReference type="ARBA" id="ARBA00022729"/>
    </source>
</evidence>
<dbReference type="EMBL" id="JH159156">
    <property type="protein sequence ID" value="EGZ13927.1"/>
    <property type="molecule type" value="Genomic_DNA"/>
</dbReference>
<evidence type="ECO:0000256" key="5">
    <source>
        <dbReference type="RuleBase" id="RU367124"/>
    </source>
</evidence>
<evidence type="ECO:0000256" key="2">
    <source>
        <dbReference type="ARBA" id="ARBA00010400"/>
    </source>
</evidence>
<name>G4ZQX9_PHYSP</name>
<dbReference type="Proteomes" id="UP000002640">
    <property type="component" value="Unassembled WGS sequence"/>
</dbReference>
<proteinExistence type="inferred from homology"/>
<dbReference type="RefSeq" id="XP_009531356.1">
    <property type="nucleotide sequence ID" value="XM_009533061.1"/>
</dbReference>
<evidence type="ECO:0000313" key="7">
    <source>
        <dbReference type="Proteomes" id="UP000002640"/>
    </source>
</evidence>
<reference evidence="6 7" key="1">
    <citation type="journal article" date="2006" name="Science">
        <title>Phytophthora genome sequences uncover evolutionary origins and mechanisms of pathogenesis.</title>
        <authorList>
            <person name="Tyler B.M."/>
            <person name="Tripathy S."/>
            <person name="Zhang X."/>
            <person name="Dehal P."/>
            <person name="Jiang R.H."/>
            <person name="Aerts A."/>
            <person name="Arredondo F.D."/>
            <person name="Baxter L."/>
            <person name="Bensasson D."/>
            <person name="Beynon J.L."/>
            <person name="Chapman J."/>
            <person name="Damasceno C.M."/>
            <person name="Dorrance A.E."/>
            <person name="Dou D."/>
            <person name="Dickerman A.W."/>
            <person name="Dubchak I.L."/>
            <person name="Garbelotto M."/>
            <person name="Gijzen M."/>
            <person name="Gordon S.G."/>
            <person name="Govers F."/>
            <person name="Grunwald N.J."/>
            <person name="Huang W."/>
            <person name="Ivors K.L."/>
            <person name="Jones R.W."/>
            <person name="Kamoun S."/>
            <person name="Krampis K."/>
            <person name="Lamour K.H."/>
            <person name="Lee M.K."/>
            <person name="McDonald W.H."/>
            <person name="Medina M."/>
            <person name="Meijer H.J."/>
            <person name="Nordberg E.K."/>
            <person name="Maclean D.J."/>
            <person name="Ospina-Giraldo M.D."/>
            <person name="Morris P.F."/>
            <person name="Phuntumart V."/>
            <person name="Putnam N.H."/>
            <person name="Rash S."/>
            <person name="Rose J.K."/>
            <person name="Sakihama Y."/>
            <person name="Salamov A.A."/>
            <person name="Savidor A."/>
            <person name="Scheuring C.F."/>
            <person name="Smith B.M."/>
            <person name="Sobral B.W."/>
            <person name="Terry A."/>
            <person name="Torto-Alalibo T.A."/>
            <person name="Win J."/>
            <person name="Xu Z."/>
            <person name="Zhang H."/>
            <person name="Grigoriev I.V."/>
            <person name="Rokhsar D.S."/>
            <person name="Boore J.L."/>
        </authorList>
    </citation>
    <scope>NUCLEOTIDE SEQUENCE [LARGE SCALE GENOMIC DNA]</scope>
    <source>
        <strain evidence="6 7">P6497</strain>
    </source>
</reference>
<dbReference type="GeneID" id="20642262"/>
<keyword evidence="7" id="KW-1185">Reference proteome</keyword>
<evidence type="ECO:0000313" key="6">
    <source>
        <dbReference type="EMBL" id="EGZ13927.1"/>
    </source>
</evidence>
<keyword evidence="4" id="KW-0732">Signal</keyword>
<dbReference type="KEGG" id="psoj:PHYSODRAFT_303279"/>
<gene>
    <name evidence="6" type="ORF">PHYSODRAFT_303279</name>
</gene>
<evidence type="ECO:0000256" key="3">
    <source>
        <dbReference type="ARBA" id="ARBA00022525"/>
    </source>
</evidence>
<comment type="function">
    <text evidence="5">Effector that suppresses plant defense responses during pathogen infection.</text>
</comment>
<dbReference type="InterPro" id="IPR031825">
    <property type="entry name" value="RXLR"/>
</dbReference>
<protein>
    <recommendedName>
        <fullName evidence="5">RxLR effector protein</fullName>
    </recommendedName>
</protein>
<dbReference type="AlphaFoldDB" id="G4ZQX9"/>
<sequence>MSLNAVANRSQTASGLIGFLLVYPKPPPQRPCRSTLASATVRVSGHQFTSSQPPASRLIPQFAFERPSTNLPDKADMRAYYVLLAGAAASSEALSPMVELDKAEIVAEGVRSTTGGRRFLRVNRTVYDEEADGADNGEERKIDWAHIGGLGRTEVEAMEWLRSWLSEGISPTQVAKTLGVHNLPQDGAHQLECSRQVPTNALPEEYGPQPPLRRLDCCWYRPQCAKWQPLGLRRVPLSNQSVKLMELQTTSCRTS</sequence>
<comment type="similarity">
    <text evidence="2 5">Belongs to the RxLR effector family.</text>
</comment>